<name>A0A5D4KJI0_9BACI</name>
<proteinExistence type="inferred from homology"/>
<keyword evidence="2 6" id="KW-0479">Metal-binding</keyword>
<dbReference type="CDD" id="cd09606">
    <property type="entry name" value="M3B_PepF"/>
    <property type="match status" value="1"/>
</dbReference>
<sequence length="572" mass="67477">MKTNYYVETESPFDFDAFQKQFEEKLNEFNETDNVFTLKRILEEINELRFEYEGTQNLITLRHVQDFNDRETSSACQEFMSRDTGYQNLVTRYYQALLLCPQKEKIEENWGKKIFRLAGLKVNSYRKEIEREIDLEVKLMEEYSTLLGTAEVEFQGEHLPLSALGKYMASPDRMIRKQAWEARTEFFEKNGGKFDDILDKLITVRNEISLKLGRKNFVEVGYERMNRTDFTPFDLENYRKQIRKYGVGFAFSLRERQKSSLGVERLKYYDDKIMFKEGPPSIKVSEKQFREGMHNLLRDLSEETKIFSNALFQEGHYDFYPRKGKKGGGYATYLGKERKPFIFANLTGTSNDVRVFTHEAGHAFQFFMSSSMNCPEYIIPVDSAEIFAFAMERFAWPWLDQFFKEDTWKYKYSHMAEAFMYMPLANAVDEFEHFLYEKPQASIRERREKWRKLEKSYMPELDYDGNKYLEDGGSFHSIAHIFFSPFYFIDYDLAHTVAVQLMKMAQKEPAAAWENYLEMCKAGGSRTLKEHCQAAGLISPFEKEAITGIIEFAEEWINGNHKLESKKKSKKT</sequence>
<evidence type="ECO:0000256" key="3">
    <source>
        <dbReference type="ARBA" id="ARBA00022801"/>
    </source>
</evidence>
<dbReference type="GO" id="GO:0006508">
    <property type="term" value="P:proteolysis"/>
    <property type="evidence" value="ECO:0007669"/>
    <property type="project" value="UniProtKB-KW"/>
</dbReference>
<keyword evidence="3 6" id="KW-0378">Hydrolase</keyword>
<evidence type="ECO:0000256" key="1">
    <source>
        <dbReference type="ARBA" id="ARBA00022670"/>
    </source>
</evidence>
<keyword evidence="4 6" id="KW-0862">Zinc</keyword>
<gene>
    <name evidence="8" type="ORF">FZC79_00500</name>
</gene>
<evidence type="ECO:0000259" key="7">
    <source>
        <dbReference type="Pfam" id="PF01432"/>
    </source>
</evidence>
<dbReference type="InterPro" id="IPR001567">
    <property type="entry name" value="Pept_M3A_M3B_dom"/>
</dbReference>
<dbReference type="EMBL" id="VTEH01000001">
    <property type="protein sequence ID" value="TYR77338.1"/>
    <property type="molecule type" value="Genomic_DNA"/>
</dbReference>
<dbReference type="Pfam" id="PF01432">
    <property type="entry name" value="Peptidase_M3"/>
    <property type="match status" value="1"/>
</dbReference>
<evidence type="ECO:0000256" key="5">
    <source>
        <dbReference type="ARBA" id="ARBA00023049"/>
    </source>
</evidence>
<dbReference type="InterPro" id="IPR011976">
    <property type="entry name" value="Pept_M3B_oligopep-rel"/>
</dbReference>
<dbReference type="NCBIfam" id="TIGR02289">
    <property type="entry name" value="M3_not_pepF"/>
    <property type="match status" value="1"/>
</dbReference>
<accession>A0A5D4KJI0</accession>
<evidence type="ECO:0000256" key="4">
    <source>
        <dbReference type="ARBA" id="ARBA00022833"/>
    </source>
</evidence>
<organism evidence="8 9">
    <name type="scientific">Rossellomorea vietnamensis</name>
    <dbReference type="NCBI Taxonomy" id="218284"/>
    <lineage>
        <taxon>Bacteria</taxon>
        <taxon>Bacillati</taxon>
        <taxon>Bacillota</taxon>
        <taxon>Bacilli</taxon>
        <taxon>Bacillales</taxon>
        <taxon>Bacillaceae</taxon>
        <taxon>Rossellomorea</taxon>
    </lineage>
</organism>
<reference evidence="8 9" key="1">
    <citation type="submission" date="2019-08" db="EMBL/GenBank/DDBJ databases">
        <title>Bacillus genomes from the desert of Cuatro Cienegas, Coahuila.</title>
        <authorList>
            <person name="Olmedo-Alvarez G."/>
        </authorList>
    </citation>
    <scope>NUCLEOTIDE SEQUENCE [LARGE SCALE GENOMIC DNA]</scope>
    <source>
        <strain evidence="8 9">CH40_1T</strain>
    </source>
</reference>
<dbReference type="Proteomes" id="UP000323317">
    <property type="component" value="Unassembled WGS sequence"/>
</dbReference>
<dbReference type="GO" id="GO:0004222">
    <property type="term" value="F:metalloendopeptidase activity"/>
    <property type="evidence" value="ECO:0007669"/>
    <property type="project" value="InterPro"/>
</dbReference>
<dbReference type="SUPFAM" id="SSF55486">
    <property type="entry name" value="Metalloproteases ('zincins'), catalytic domain"/>
    <property type="match status" value="1"/>
</dbReference>
<protein>
    <submittedName>
        <fullName evidence="8">M3 family oligoendopeptidase</fullName>
    </submittedName>
</protein>
<keyword evidence="5 6" id="KW-0482">Metalloprotease</keyword>
<comment type="cofactor">
    <cofactor evidence="6">
        <name>Zn(2+)</name>
        <dbReference type="ChEBI" id="CHEBI:29105"/>
    </cofactor>
    <text evidence="6">Binds 1 zinc ion.</text>
</comment>
<evidence type="ECO:0000313" key="8">
    <source>
        <dbReference type="EMBL" id="TYR77338.1"/>
    </source>
</evidence>
<dbReference type="RefSeq" id="WP_148944957.1">
    <property type="nucleotide sequence ID" value="NZ_VTEH01000001.1"/>
</dbReference>
<feature type="domain" description="Peptidase M3A/M3B catalytic" evidence="7">
    <location>
        <begin position="167"/>
        <end position="543"/>
    </location>
</feature>
<dbReference type="AlphaFoldDB" id="A0A5D4KJI0"/>
<comment type="similarity">
    <text evidence="6">Belongs to the peptidase M3 family.</text>
</comment>
<evidence type="ECO:0000313" key="9">
    <source>
        <dbReference type="Proteomes" id="UP000323317"/>
    </source>
</evidence>
<keyword evidence="1 6" id="KW-0645">Protease</keyword>
<evidence type="ECO:0000256" key="6">
    <source>
        <dbReference type="RuleBase" id="RU003435"/>
    </source>
</evidence>
<dbReference type="GO" id="GO:0046872">
    <property type="term" value="F:metal ion binding"/>
    <property type="evidence" value="ECO:0007669"/>
    <property type="project" value="UniProtKB-UniRule"/>
</dbReference>
<evidence type="ECO:0000256" key="2">
    <source>
        <dbReference type="ARBA" id="ARBA00022723"/>
    </source>
</evidence>
<comment type="caution">
    <text evidence="8">The sequence shown here is derived from an EMBL/GenBank/DDBJ whole genome shotgun (WGS) entry which is preliminary data.</text>
</comment>
<dbReference type="Gene3D" id="1.10.1370.30">
    <property type="match status" value="1"/>
</dbReference>